<comment type="caution">
    <text evidence="4">The sequence shown here is derived from an EMBL/GenBank/DDBJ whole genome shotgun (WGS) entry which is preliminary data.</text>
</comment>
<name>A0ABP8WD97_9MICO</name>
<dbReference type="Pfam" id="PF03061">
    <property type="entry name" value="4HBT"/>
    <property type="match status" value="1"/>
</dbReference>
<dbReference type="PANTHER" id="PTHR21660:SF1">
    <property type="entry name" value="ACYL-COENZYME A THIOESTERASE 13"/>
    <property type="match status" value="1"/>
</dbReference>
<organism evidence="4 5">
    <name type="scientific">Frondihabitans cladoniiphilus</name>
    <dbReference type="NCBI Taxonomy" id="715785"/>
    <lineage>
        <taxon>Bacteria</taxon>
        <taxon>Bacillati</taxon>
        <taxon>Actinomycetota</taxon>
        <taxon>Actinomycetes</taxon>
        <taxon>Micrococcales</taxon>
        <taxon>Microbacteriaceae</taxon>
        <taxon>Frondihabitans</taxon>
    </lineage>
</organism>
<dbReference type="InterPro" id="IPR006683">
    <property type="entry name" value="Thioestr_dom"/>
</dbReference>
<evidence type="ECO:0000313" key="4">
    <source>
        <dbReference type="EMBL" id="GAA4685847.1"/>
    </source>
</evidence>
<keyword evidence="5" id="KW-1185">Reference proteome</keyword>
<comment type="similarity">
    <text evidence="1">Belongs to the thioesterase PaaI family.</text>
</comment>
<dbReference type="CDD" id="cd03443">
    <property type="entry name" value="PaaI_thioesterase"/>
    <property type="match status" value="1"/>
</dbReference>
<dbReference type="InterPro" id="IPR039298">
    <property type="entry name" value="ACOT13"/>
</dbReference>
<dbReference type="InterPro" id="IPR029069">
    <property type="entry name" value="HotDog_dom_sf"/>
</dbReference>
<evidence type="ECO:0000313" key="5">
    <source>
        <dbReference type="Proteomes" id="UP001501295"/>
    </source>
</evidence>
<dbReference type="PANTHER" id="PTHR21660">
    <property type="entry name" value="THIOESTERASE SUPERFAMILY MEMBER-RELATED"/>
    <property type="match status" value="1"/>
</dbReference>
<dbReference type="EMBL" id="BAABLM010000011">
    <property type="protein sequence ID" value="GAA4685847.1"/>
    <property type="molecule type" value="Genomic_DNA"/>
</dbReference>
<evidence type="ECO:0000259" key="3">
    <source>
        <dbReference type="Pfam" id="PF03061"/>
    </source>
</evidence>
<dbReference type="RefSeq" id="WP_345377271.1">
    <property type="nucleotide sequence ID" value="NZ_BAABLM010000011.1"/>
</dbReference>
<protein>
    <submittedName>
        <fullName evidence="4">PaaI family thioesterase</fullName>
    </submittedName>
</protein>
<sequence>MTADRHRDYSWPDPASIAAAAPLSSGLDFLHRIISGEVPQPPIASTLEFALVAAEIGRVTLEAHPSEYAYNAIGSVHGGVIATWADTSIGYAIQTHLSEGKSLTTLDLQVRYLRPIHHDTGTVTIIAWTDHVGRRTGTAHAEIRDARERLLATATSTCLVLDAA</sequence>
<evidence type="ECO:0000256" key="1">
    <source>
        <dbReference type="ARBA" id="ARBA00008324"/>
    </source>
</evidence>
<proteinExistence type="inferred from homology"/>
<feature type="domain" description="Thioesterase" evidence="3">
    <location>
        <begin position="74"/>
        <end position="151"/>
    </location>
</feature>
<dbReference type="NCBIfam" id="TIGR00369">
    <property type="entry name" value="unchar_dom_1"/>
    <property type="match status" value="1"/>
</dbReference>
<reference evidence="5" key="1">
    <citation type="journal article" date="2019" name="Int. J. Syst. Evol. Microbiol.">
        <title>The Global Catalogue of Microorganisms (GCM) 10K type strain sequencing project: providing services to taxonomists for standard genome sequencing and annotation.</title>
        <authorList>
            <consortium name="The Broad Institute Genomics Platform"/>
            <consortium name="The Broad Institute Genome Sequencing Center for Infectious Disease"/>
            <person name="Wu L."/>
            <person name="Ma J."/>
        </authorList>
    </citation>
    <scope>NUCLEOTIDE SEQUENCE [LARGE SCALE GENOMIC DNA]</scope>
    <source>
        <strain evidence="5">JCM 18956</strain>
    </source>
</reference>
<dbReference type="InterPro" id="IPR003736">
    <property type="entry name" value="PAAI_dom"/>
</dbReference>
<keyword evidence="2" id="KW-0378">Hydrolase</keyword>
<dbReference type="SUPFAM" id="SSF54637">
    <property type="entry name" value="Thioesterase/thiol ester dehydrase-isomerase"/>
    <property type="match status" value="1"/>
</dbReference>
<gene>
    <name evidence="4" type="ORF">GCM10025780_35430</name>
</gene>
<dbReference type="Proteomes" id="UP001501295">
    <property type="component" value="Unassembled WGS sequence"/>
</dbReference>
<evidence type="ECO:0000256" key="2">
    <source>
        <dbReference type="ARBA" id="ARBA00022801"/>
    </source>
</evidence>
<accession>A0ABP8WD97</accession>
<dbReference type="Gene3D" id="3.10.129.10">
    <property type="entry name" value="Hotdog Thioesterase"/>
    <property type="match status" value="1"/>
</dbReference>